<organism evidence="2">
    <name type="scientific">marine metagenome</name>
    <dbReference type="NCBI Taxonomy" id="408172"/>
    <lineage>
        <taxon>unclassified sequences</taxon>
        <taxon>metagenomes</taxon>
        <taxon>ecological metagenomes</taxon>
    </lineage>
</organism>
<name>A0A382S6H7_9ZZZZ</name>
<protein>
    <recommendedName>
        <fullName evidence="1">ThiI ferredoxin-like domain-containing protein</fullName>
    </recommendedName>
</protein>
<evidence type="ECO:0000313" key="2">
    <source>
        <dbReference type="EMBL" id="SVD05504.1"/>
    </source>
</evidence>
<dbReference type="EMBL" id="UINC01126793">
    <property type="protein sequence ID" value="SVD05504.1"/>
    <property type="molecule type" value="Genomic_DNA"/>
</dbReference>
<feature type="non-terminal residue" evidence="2">
    <location>
        <position position="59"/>
    </location>
</feature>
<dbReference type="InterPro" id="IPR054173">
    <property type="entry name" value="ThiI_fer"/>
</dbReference>
<accession>A0A382S6H7</accession>
<sequence length="59" mass="7183">MSQYCILIHYHELALKRDNKTWFERIFQTNIKQQIEGLPYKNINTYASRVFIYGIDENN</sequence>
<evidence type="ECO:0000259" key="1">
    <source>
        <dbReference type="Pfam" id="PF22025"/>
    </source>
</evidence>
<dbReference type="SUPFAM" id="SSF143437">
    <property type="entry name" value="THUMP domain-like"/>
    <property type="match status" value="1"/>
</dbReference>
<reference evidence="2" key="1">
    <citation type="submission" date="2018-05" db="EMBL/GenBank/DDBJ databases">
        <authorList>
            <person name="Lanie J.A."/>
            <person name="Ng W.-L."/>
            <person name="Kazmierczak K.M."/>
            <person name="Andrzejewski T.M."/>
            <person name="Davidsen T.M."/>
            <person name="Wayne K.J."/>
            <person name="Tettelin H."/>
            <person name="Glass J.I."/>
            <person name="Rusch D."/>
            <person name="Podicherti R."/>
            <person name="Tsui H.-C.T."/>
            <person name="Winkler M.E."/>
        </authorList>
    </citation>
    <scope>NUCLEOTIDE SEQUENCE</scope>
</reference>
<dbReference type="Gene3D" id="3.30.70.1510">
    <property type="entry name" value="THUMP domain-like"/>
    <property type="match status" value="1"/>
</dbReference>
<gene>
    <name evidence="2" type="ORF">METZ01_LOCUS358358</name>
</gene>
<dbReference type="Pfam" id="PF22025">
    <property type="entry name" value="ThiI_fer"/>
    <property type="match status" value="1"/>
</dbReference>
<proteinExistence type="predicted"/>
<feature type="domain" description="ThiI ferredoxin-like" evidence="1">
    <location>
        <begin position="6"/>
        <end position="56"/>
    </location>
</feature>
<dbReference type="AlphaFoldDB" id="A0A382S6H7"/>